<name>A0ABR4D2H9_9HELO</name>
<accession>A0ABR4D2H9</accession>
<proteinExistence type="predicted"/>
<feature type="region of interest" description="Disordered" evidence="1">
    <location>
        <begin position="1"/>
        <end position="51"/>
    </location>
</feature>
<feature type="compositionally biased region" description="Polar residues" evidence="1">
    <location>
        <begin position="23"/>
        <end position="43"/>
    </location>
</feature>
<keyword evidence="3" id="KW-1185">Reference proteome</keyword>
<evidence type="ECO:0000313" key="3">
    <source>
        <dbReference type="Proteomes" id="UP001595075"/>
    </source>
</evidence>
<reference evidence="2 3" key="1">
    <citation type="journal article" date="2024" name="Commun. Biol.">
        <title>Comparative genomic analysis of thermophilic fungi reveals convergent evolutionary adaptations and gene losses.</title>
        <authorList>
            <person name="Steindorff A.S."/>
            <person name="Aguilar-Pontes M.V."/>
            <person name="Robinson A.J."/>
            <person name="Andreopoulos B."/>
            <person name="LaButti K."/>
            <person name="Kuo A."/>
            <person name="Mondo S."/>
            <person name="Riley R."/>
            <person name="Otillar R."/>
            <person name="Haridas S."/>
            <person name="Lipzen A."/>
            <person name="Grimwood J."/>
            <person name="Schmutz J."/>
            <person name="Clum A."/>
            <person name="Reid I.D."/>
            <person name="Moisan M.C."/>
            <person name="Butler G."/>
            <person name="Nguyen T.T.M."/>
            <person name="Dewar K."/>
            <person name="Conant G."/>
            <person name="Drula E."/>
            <person name="Henrissat B."/>
            <person name="Hansel C."/>
            <person name="Singer S."/>
            <person name="Hutchinson M.I."/>
            <person name="de Vries R.P."/>
            <person name="Natvig D.O."/>
            <person name="Powell A.J."/>
            <person name="Tsang A."/>
            <person name="Grigoriev I.V."/>
        </authorList>
    </citation>
    <scope>NUCLEOTIDE SEQUENCE [LARGE SCALE GENOMIC DNA]</scope>
    <source>
        <strain evidence="2 3">CBS 494.80</strain>
    </source>
</reference>
<sequence>MIMAFSPAPAKKDDDGLLEGRISTPTTLRNGADKSPSTMTSMDIDTPTVRLSPKNASTAKMMYDISPTNLEKTMDGITDDHDPYKNKTKIRAPKTPKPRVPTYNKQEKGSCFLYLANVVRFEQFANDVQALNPTFVSRGRMDTLWYKTLRTLYANWKDPSMTPEMKRKVLKKANSQTAGYEGFDAKAYWELQNMANGMDGLSVVKEVEAKNPHFKAMELARQKKKAERRRVVDAKKKEAANEFVVEAARRESAGESKTGFSETDGMEF</sequence>
<protein>
    <submittedName>
        <fullName evidence="2">Uncharacterized protein</fullName>
    </submittedName>
</protein>
<gene>
    <name evidence="2" type="ORF">VTL71DRAFT_776</name>
</gene>
<evidence type="ECO:0000256" key="1">
    <source>
        <dbReference type="SAM" id="MobiDB-lite"/>
    </source>
</evidence>
<organism evidence="2 3">
    <name type="scientific">Oculimacula yallundae</name>
    <dbReference type="NCBI Taxonomy" id="86028"/>
    <lineage>
        <taxon>Eukaryota</taxon>
        <taxon>Fungi</taxon>
        <taxon>Dikarya</taxon>
        <taxon>Ascomycota</taxon>
        <taxon>Pezizomycotina</taxon>
        <taxon>Leotiomycetes</taxon>
        <taxon>Helotiales</taxon>
        <taxon>Ploettnerulaceae</taxon>
        <taxon>Oculimacula</taxon>
    </lineage>
</organism>
<feature type="compositionally biased region" description="Basic and acidic residues" evidence="1">
    <location>
        <begin position="74"/>
        <end position="85"/>
    </location>
</feature>
<feature type="compositionally biased region" description="Basic residues" evidence="1">
    <location>
        <begin position="86"/>
        <end position="97"/>
    </location>
</feature>
<evidence type="ECO:0000313" key="2">
    <source>
        <dbReference type="EMBL" id="KAL2075833.1"/>
    </source>
</evidence>
<dbReference type="Proteomes" id="UP001595075">
    <property type="component" value="Unassembled WGS sequence"/>
</dbReference>
<comment type="caution">
    <text evidence="2">The sequence shown here is derived from an EMBL/GenBank/DDBJ whole genome shotgun (WGS) entry which is preliminary data.</text>
</comment>
<feature type="region of interest" description="Disordered" evidence="1">
    <location>
        <begin position="74"/>
        <end position="103"/>
    </location>
</feature>
<dbReference type="EMBL" id="JAZHXI010000001">
    <property type="protein sequence ID" value="KAL2075833.1"/>
    <property type="molecule type" value="Genomic_DNA"/>
</dbReference>